<keyword evidence="6" id="KW-1185">Reference proteome</keyword>
<dbReference type="RefSeq" id="WP_010797998.1">
    <property type="nucleotide sequence ID" value="NZ_CP069262.1"/>
</dbReference>
<organism evidence="4 5">
    <name type="scientific">Pseudomonas luteola</name>
    <dbReference type="NCBI Taxonomy" id="47886"/>
    <lineage>
        <taxon>Bacteria</taxon>
        <taxon>Pseudomonadati</taxon>
        <taxon>Pseudomonadota</taxon>
        <taxon>Gammaproteobacteria</taxon>
        <taxon>Pseudomonadales</taxon>
        <taxon>Pseudomonadaceae</taxon>
        <taxon>Pseudomonas</taxon>
    </lineage>
</organism>
<sequence length="268" mass="30510">MTETDIEEPTTAEETAPEKQTHPWAELGPEYFYLLRLTPLPTDRITGPRPLRFVQFGKTERHGDDLSVLSLSIQLPGQRVHRDQNFLNIWADHENKEIRFTAEPGGLEGGLLQVEPSNRGLGRFLLAQGIAWAKTKWGHYKVANLDLPARDGFVEEMRKRRDHALEAQGFTLTYLEGQTLKAICSAPKASELKSEWNMDKVQVLSLLDVGSMLEQADKNLHERDLSVFKLQEQIAAYRRDDAGLKFTMACLMAFCLFEAGLLIWMVFH</sequence>
<evidence type="ECO:0000313" key="4">
    <source>
        <dbReference type="EMBL" id="SPZ05908.1"/>
    </source>
</evidence>
<dbReference type="Proteomes" id="UP000626180">
    <property type="component" value="Unassembled WGS sequence"/>
</dbReference>
<feature type="region of interest" description="Disordered" evidence="1">
    <location>
        <begin position="1"/>
        <end position="22"/>
    </location>
</feature>
<dbReference type="Proteomes" id="UP000250443">
    <property type="component" value="Unassembled WGS sequence"/>
</dbReference>
<evidence type="ECO:0000313" key="6">
    <source>
        <dbReference type="Proteomes" id="UP000626180"/>
    </source>
</evidence>
<proteinExistence type="predicted"/>
<evidence type="ECO:0000256" key="2">
    <source>
        <dbReference type="SAM" id="Phobius"/>
    </source>
</evidence>
<evidence type="ECO:0000313" key="3">
    <source>
        <dbReference type="EMBL" id="MBF8640557.1"/>
    </source>
</evidence>
<reference evidence="3 6" key="2">
    <citation type="submission" date="2020-10" db="EMBL/GenBank/DDBJ databases">
        <title>Genome sequences of Pseudomonas isolates.</title>
        <authorList>
            <person name="Wessels L."/>
            <person name="Reich F."/>
            <person name="Hammerl J."/>
        </authorList>
    </citation>
    <scope>NUCLEOTIDE SEQUENCE [LARGE SCALE GENOMIC DNA]</scope>
    <source>
        <strain evidence="3 6">20-MO00624-0</strain>
    </source>
</reference>
<keyword evidence="2" id="KW-0472">Membrane</keyword>
<dbReference type="EMBL" id="UAUF01000011">
    <property type="protein sequence ID" value="SPZ05908.1"/>
    <property type="molecule type" value="Genomic_DNA"/>
</dbReference>
<evidence type="ECO:0000256" key="1">
    <source>
        <dbReference type="SAM" id="MobiDB-lite"/>
    </source>
</evidence>
<feature type="transmembrane region" description="Helical" evidence="2">
    <location>
        <begin position="246"/>
        <end position="267"/>
    </location>
</feature>
<evidence type="ECO:0000313" key="5">
    <source>
        <dbReference type="Proteomes" id="UP000250443"/>
    </source>
</evidence>
<gene>
    <name evidence="3" type="ORF">IRZ65_07675</name>
    <name evidence="4" type="ORF">NCTC11842_01835</name>
</gene>
<protein>
    <submittedName>
        <fullName evidence="4">Uncharacterized protein</fullName>
    </submittedName>
</protein>
<accession>A0A2X2CEB5</accession>
<dbReference type="EMBL" id="JADMCD010000003">
    <property type="protein sequence ID" value="MBF8640557.1"/>
    <property type="molecule type" value="Genomic_DNA"/>
</dbReference>
<dbReference type="AlphaFoldDB" id="A0A2X2CEB5"/>
<keyword evidence="2" id="KW-0812">Transmembrane</keyword>
<keyword evidence="2" id="KW-1133">Transmembrane helix</keyword>
<name>A0A2X2CEB5_PSELU</name>
<feature type="compositionally biased region" description="Acidic residues" evidence="1">
    <location>
        <begin position="1"/>
        <end position="11"/>
    </location>
</feature>
<reference evidence="4 5" key="1">
    <citation type="submission" date="2018-06" db="EMBL/GenBank/DDBJ databases">
        <authorList>
            <consortium name="Pathogen Informatics"/>
            <person name="Doyle S."/>
        </authorList>
    </citation>
    <scope>NUCLEOTIDE SEQUENCE [LARGE SCALE GENOMIC DNA]</scope>
    <source>
        <strain evidence="4 5">NCTC11842</strain>
    </source>
</reference>